<organism evidence="14 15">
    <name type="scientific">Thiohalocapsa marina</name>
    <dbReference type="NCBI Taxonomy" id="424902"/>
    <lineage>
        <taxon>Bacteria</taxon>
        <taxon>Pseudomonadati</taxon>
        <taxon>Pseudomonadota</taxon>
        <taxon>Gammaproteobacteria</taxon>
        <taxon>Chromatiales</taxon>
        <taxon>Chromatiaceae</taxon>
        <taxon>Thiohalocapsa</taxon>
    </lineage>
</organism>
<dbReference type="UniPathway" id="UPA00164"/>
<evidence type="ECO:0000256" key="4">
    <source>
        <dbReference type="ARBA" id="ARBA00010281"/>
    </source>
</evidence>
<feature type="domain" description="Glycosyl transferase family 1" evidence="12">
    <location>
        <begin position="295"/>
        <end position="444"/>
    </location>
</feature>
<dbReference type="AlphaFoldDB" id="A0A5M8FGG2"/>
<dbReference type="SUPFAM" id="SSF53756">
    <property type="entry name" value="UDP-Glycosyltransferase/glycogen phosphorylase"/>
    <property type="match status" value="1"/>
</dbReference>
<dbReference type="Pfam" id="PF08323">
    <property type="entry name" value="Glyco_transf_5"/>
    <property type="match status" value="1"/>
</dbReference>
<keyword evidence="15" id="KW-1185">Reference proteome</keyword>
<dbReference type="Pfam" id="PF00534">
    <property type="entry name" value="Glycos_transf_1"/>
    <property type="match status" value="1"/>
</dbReference>
<comment type="pathway">
    <text evidence="3 11">Glycan biosynthesis; glycogen biosynthesis.</text>
</comment>
<evidence type="ECO:0000256" key="2">
    <source>
        <dbReference type="ARBA" id="ARBA00002764"/>
    </source>
</evidence>
<keyword evidence="9 11" id="KW-0320">Glycogen biosynthesis</keyword>
<evidence type="ECO:0000313" key="15">
    <source>
        <dbReference type="Proteomes" id="UP000322981"/>
    </source>
</evidence>
<dbReference type="InterPro" id="IPR013534">
    <property type="entry name" value="Starch_synth_cat_dom"/>
</dbReference>
<evidence type="ECO:0000313" key="14">
    <source>
        <dbReference type="EMBL" id="KAA6183000.1"/>
    </source>
</evidence>
<name>A0A5M8FGG2_9GAMM</name>
<feature type="domain" description="Starch synthase catalytic" evidence="13">
    <location>
        <begin position="2"/>
        <end position="241"/>
    </location>
</feature>
<comment type="catalytic activity">
    <reaction evidence="1 11">
        <text>[(1-&gt;4)-alpha-D-glucosyl](n) + ADP-alpha-D-glucose = [(1-&gt;4)-alpha-D-glucosyl](n+1) + ADP + H(+)</text>
        <dbReference type="Rhea" id="RHEA:18189"/>
        <dbReference type="Rhea" id="RHEA-COMP:9584"/>
        <dbReference type="Rhea" id="RHEA-COMP:9587"/>
        <dbReference type="ChEBI" id="CHEBI:15378"/>
        <dbReference type="ChEBI" id="CHEBI:15444"/>
        <dbReference type="ChEBI" id="CHEBI:57498"/>
        <dbReference type="ChEBI" id="CHEBI:456216"/>
        <dbReference type="EC" id="2.4.1.21"/>
    </reaction>
</comment>
<gene>
    <name evidence="11" type="primary">glgA</name>
    <name evidence="14" type="ORF">F2Q65_16805</name>
</gene>
<dbReference type="OrthoDB" id="9808590at2"/>
<dbReference type="NCBIfam" id="TIGR02095">
    <property type="entry name" value="glgA"/>
    <property type="match status" value="1"/>
</dbReference>
<dbReference type="GO" id="GO:0004373">
    <property type="term" value="F:alpha-1,4-glucan glucosyltransferase (UDP-glucose donor) activity"/>
    <property type="evidence" value="ECO:0007669"/>
    <property type="project" value="InterPro"/>
</dbReference>
<dbReference type="CDD" id="cd03791">
    <property type="entry name" value="GT5_Glycogen_synthase_DULL1-like"/>
    <property type="match status" value="1"/>
</dbReference>
<dbReference type="PANTHER" id="PTHR46083">
    <property type="match status" value="1"/>
</dbReference>
<evidence type="ECO:0000256" key="10">
    <source>
        <dbReference type="ARBA" id="ARBA00031722"/>
    </source>
</evidence>
<evidence type="ECO:0000256" key="1">
    <source>
        <dbReference type="ARBA" id="ARBA00001478"/>
    </source>
</evidence>
<evidence type="ECO:0000259" key="13">
    <source>
        <dbReference type="Pfam" id="PF08323"/>
    </source>
</evidence>
<protein>
    <recommendedName>
        <fullName evidence="6 11">Glycogen synthase</fullName>
        <ecNumber evidence="5 11">2.4.1.21</ecNumber>
    </recommendedName>
    <alternativeName>
        <fullName evidence="10 11">Starch [bacterial glycogen] synthase</fullName>
    </alternativeName>
</protein>
<dbReference type="PANTHER" id="PTHR46083:SF1">
    <property type="entry name" value="GLYCOGEN SYNTHASE 2-RELATED"/>
    <property type="match status" value="1"/>
</dbReference>
<comment type="similarity">
    <text evidence="4 11">Belongs to the glycosyltransferase 1 family. Bacterial/plant glycogen synthase subfamily.</text>
</comment>
<feature type="binding site" evidence="11">
    <location>
        <position position="15"/>
    </location>
    <ligand>
        <name>ADP-alpha-D-glucose</name>
        <dbReference type="ChEBI" id="CHEBI:57498"/>
    </ligand>
</feature>
<evidence type="ECO:0000256" key="9">
    <source>
        <dbReference type="ARBA" id="ARBA00023056"/>
    </source>
</evidence>
<dbReference type="EMBL" id="VWXX01000038">
    <property type="protein sequence ID" value="KAA6183000.1"/>
    <property type="molecule type" value="Genomic_DNA"/>
</dbReference>
<evidence type="ECO:0000256" key="8">
    <source>
        <dbReference type="ARBA" id="ARBA00022679"/>
    </source>
</evidence>
<dbReference type="Proteomes" id="UP000322981">
    <property type="component" value="Unassembled WGS sequence"/>
</dbReference>
<evidence type="ECO:0000256" key="6">
    <source>
        <dbReference type="ARBA" id="ARBA00019935"/>
    </source>
</evidence>
<dbReference type="EC" id="2.4.1.21" evidence="5 11"/>
<proteinExistence type="inferred from homology"/>
<evidence type="ECO:0000256" key="3">
    <source>
        <dbReference type="ARBA" id="ARBA00004964"/>
    </source>
</evidence>
<keyword evidence="7 11" id="KW-0328">Glycosyltransferase</keyword>
<dbReference type="InterPro" id="IPR001296">
    <property type="entry name" value="Glyco_trans_1"/>
</dbReference>
<dbReference type="NCBIfam" id="NF001905">
    <property type="entry name" value="PRK00654.2-4"/>
    <property type="match status" value="1"/>
</dbReference>
<comment type="function">
    <text evidence="2 11">Synthesizes alpha-1,4-glucan chains using ADP-glucose.</text>
</comment>
<evidence type="ECO:0000256" key="11">
    <source>
        <dbReference type="HAMAP-Rule" id="MF_00484"/>
    </source>
</evidence>
<comment type="caution">
    <text evidence="14">The sequence shown here is derived from an EMBL/GenBank/DDBJ whole genome shotgun (WGS) entry which is preliminary data.</text>
</comment>
<dbReference type="InterPro" id="IPR011835">
    <property type="entry name" value="GS/SS"/>
</dbReference>
<evidence type="ECO:0000256" key="5">
    <source>
        <dbReference type="ARBA" id="ARBA00012588"/>
    </source>
</evidence>
<evidence type="ECO:0000259" key="12">
    <source>
        <dbReference type="Pfam" id="PF00534"/>
    </source>
</evidence>
<accession>A0A5M8FGG2</accession>
<dbReference type="Gene3D" id="3.40.50.2000">
    <property type="entry name" value="Glycogen Phosphorylase B"/>
    <property type="match status" value="2"/>
</dbReference>
<keyword evidence="8 11" id="KW-0808">Transferase</keyword>
<dbReference type="HAMAP" id="MF_00484">
    <property type="entry name" value="Glycogen_synth"/>
    <property type="match status" value="1"/>
</dbReference>
<evidence type="ECO:0000256" key="7">
    <source>
        <dbReference type="ARBA" id="ARBA00022676"/>
    </source>
</evidence>
<sequence>MHIIIATPECAPVAKAGGLGDFAHGLSRELALQGHRVEIVLPRYDSLRLDRIDGLRKVFADLWVPYHDGHVRCDVEHGEVDGISCYFIEPHSEQAFFRRGRIYGEPDDPVRFAFYARALLEFLFKSGRQPDIIHCNDWQTGLVPVLLYEVYARLGMDRTRVCFTLHNVGYQGWTDDQVLRVNGLDVERLMTADRLRDPGNPDAVNLLKGGIVFSNFVTTVSPRYAWEVQHTEQGYGLQSLLLQYDDKFGGVLNGIDGDMWNPQTDPLIPAPYGPETLERKARNRSALRERLRLADGPKPVVSVVSRLDRQKGVELIRHGIFYALEQGCQFVLLGSALEPALQAEFAQIARELETHPDCHLELGYDEELAHLIYAAADMILIPSVYEPCGLTQMIAMRYGCVPVVRRVGGLADTVFDANYSDRPFAERNGYVFDDFTPAGLESALGRAIGLWRRHPEYFRQLRLNGMRADHSWAQPAQHYQAIYRHIRVQRSDGVD</sequence>
<reference evidence="14 15" key="1">
    <citation type="submission" date="2019-09" db="EMBL/GenBank/DDBJ databases">
        <title>Whole-genome sequence of the purple sulfur bacterium Thiohalocapsa marina DSM 19078.</title>
        <authorList>
            <person name="Kyndt J.A."/>
            <person name="Meyer T.E."/>
        </authorList>
    </citation>
    <scope>NUCLEOTIDE SEQUENCE [LARGE SCALE GENOMIC DNA]</scope>
    <source>
        <strain evidence="14 15">DSM 19078</strain>
    </source>
</reference>
<dbReference type="GO" id="GO:0005978">
    <property type="term" value="P:glycogen biosynthetic process"/>
    <property type="evidence" value="ECO:0007669"/>
    <property type="project" value="UniProtKB-UniRule"/>
</dbReference>
<dbReference type="GO" id="GO:0009011">
    <property type="term" value="F:alpha-1,4-glucan glucosyltransferase (ADP-glucose donor) activity"/>
    <property type="evidence" value="ECO:0007669"/>
    <property type="project" value="UniProtKB-UniRule"/>
</dbReference>